<comment type="caution">
    <text evidence="3">The sequence shown here is derived from an EMBL/GenBank/DDBJ whole genome shotgun (WGS) entry which is preliminary data.</text>
</comment>
<dbReference type="AlphaFoldDB" id="A0A417Y3C2"/>
<evidence type="ECO:0000313" key="4">
    <source>
        <dbReference type="Proteomes" id="UP000283644"/>
    </source>
</evidence>
<dbReference type="InterPro" id="IPR047057">
    <property type="entry name" value="MerR_fam"/>
</dbReference>
<dbReference type="GO" id="GO:0003700">
    <property type="term" value="F:DNA-binding transcription factor activity"/>
    <property type="evidence" value="ECO:0007669"/>
    <property type="project" value="InterPro"/>
</dbReference>
<evidence type="ECO:0000256" key="1">
    <source>
        <dbReference type="ARBA" id="ARBA00023125"/>
    </source>
</evidence>
<dbReference type="Pfam" id="PF13411">
    <property type="entry name" value="MerR_1"/>
    <property type="match status" value="1"/>
</dbReference>
<keyword evidence="4" id="KW-1185">Reference proteome</keyword>
<accession>A0A417Y3C2</accession>
<dbReference type="InterPro" id="IPR009061">
    <property type="entry name" value="DNA-bd_dom_put_sf"/>
</dbReference>
<dbReference type="PROSITE" id="PS50937">
    <property type="entry name" value="HTH_MERR_2"/>
    <property type="match status" value="1"/>
</dbReference>
<dbReference type="SUPFAM" id="SSF46955">
    <property type="entry name" value="Putative DNA-binding domain"/>
    <property type="match status" value="1"/>
</dbReference>
<dbReference type="Gene3D" id="1.10.1660.10">
    <property type="match status" value="1"/>
</dbReference>
<reference evidence="3 4" key="1">
    <citation type="submission" date="2018-09" db="EMBL/GenBank/DDBJ databases">
        <title>Genome sequencing of Nocardioides immobilis CCTCC AB 2017083 for comparison to Nocardioides silvaticus.</title>
        <authorList>
            <person name="Li C."/>
            <person name="Wang G."/>
        </authorList>
    </citation>
    <scope>NUCLEOTIDE SEQUENCE [LARGE SCALE GENOMIC DNA]</scope>
    <source>
        <strain evidence="3 4">CCTCC AB 2017083</strain>
    </source>
</reference>
<dbReference type="InterPro" id="IPR000551">
    <property type="entry name" value="MerR-type_HTH_dom"/>
</dbReference>
<name>A0A417Y3C2_9ACTN</name>
<proteinExistence type="predicted"/>
<dbReference type="EMBL" id="QXGH01000014">
    <property type="protein sequence ID" value="RHW27153.1"/>
    <property type="molecule type" value="Genomic_DNA"/>
</dbReference>
<protein>
    <submittedName>
        <fullName evidence="3">MerR family transcriptional regulator</fullName>
    </submittedName>
</protein>
<evidence type="ECO:0000313" key="3">
    <source>
        <dbReference type="EMBL" id="RHW27153.1"/>
    </source>
</evidence>
<feature type="domain" description="HTH merR-type" evidence="2">
    <location>
        <begin position="9"/>
        <end position="77"/>
    </location>
</feature>
<evidence type="ECO:0000259" key="2">
    <source>
        <dbReference type="PROSITE" id="PS50937"/>
    </source>
</evidence>
<dbReference type="SMART" id="SM00422">
    <property type="entry name" value="HTH_MERR"/>
    <property type="match status" value="1"/>
</dbReference>
<dbReference type="GO" id="GO:0003677">
    <property type="term" value="F:DNA binding"/>
    <property type="evidence" value="ECO:0007669"/>
    <property type="project" value="UniProtKB-KW"/>
</dbReference>
<dbReference type="PANTHER" id="PTHR30204">
    <property type="entry name" value="REDOX-CYCLING DRUG-SENSING TRANSCRIPTIONAL ACTIVATOR SOXR"/>
    <property type="match status" value="1"/>
</dbReference>
<gene>
    <name evidence="3" type="ORF">D0Z08_10825</name>
</gene>
<dbReference type="OrthoDB" id="3387956at2"/>
<dbReference type="RefSeq" id="WP_118925249.1">
    <property type="nucleotide sequence ID" value="NZ_QXGH01000014.1"/>
</dbReference>
<sequence length="95" mass="10834">MSSERAQGVYAISVAADLVSMEIQNLRVYERRGLVEPARTPGGSRLYSRADIERLHRIRDLLADGLNLAGIRRVLELEGEVVRLRRENAALRRRH</sequence>
<keyword evidence="1" id="KW-0238">DNA-binding</keyword>
<dbReference type="PANTHER" id="PTHR30204:SF58">
    <property type="entry name" value="HTH-TYPE TRANSCRIPTIONAL REGULATOR YFMP"/>
    <property type="match status" value="1"/>
</dbReference>
<organism evidence="3 4">
    <name type="scientific">Nocardioides immobilis</name>
    <dbReference type="NCBI Taxonomy" id="2049295"/>
    <lineage>
        <taxon>Bacteria</taxon>
        <taxon>Bacillati</taxon>
        <taxon>Actinomycetota</taxon>
        <taxon>Actinomycetes</taxon>
        <taxon>Propionibacteriales</taxon>
        <taxon>Nocardioidaceae</taxon>
        <taxon>Nocardioides</taxon>
    </lineage>
</organism>
<dbReference type="Proteomes" id="UP000283644">
    <property type="component" value="Unassembled WGS sequence"/>
</dbReference>